<dbReference type="RefSeq" id="WP_192025971.1">
    <property type="nucleotide sequence ID" value="NZ_JACYTN010000013.1"/>
</dbReference>
<accession>A0ABR9AZQ9</accession>
<dbReference type="EMBL" id="JACYTN010000013">
    <property type="protein sequence ID" value="MBD8499636.1"/>
    <property type="molecule type" value="Genomic_DNA"/>
</dbReference>
<dbReference type="SUPFAM" id="SSF54001">
    <property type="entry name" value="Cysteine proteinases"/>
    <property type="match status" value="1"/>
</dbReference>
<dbReference type="Gene3D" id="3.90.1720.10">
    <property type="entry name" value="endopeptidase domain like (from Nostoc punctiforme)"/>
    <property type="match status" value="1"/>
</dbReference>
<protein>
    <recommendedName>
        <fullName evidence="4">YycO</fullName>
    </recommendedName>
</protein>
<evidence type="ECO:0000313" key="3">
    <source>
        <dbReference type="Proteomes" id="UP000634529"/>
    </source>
</evidence>
<reference evidence="2 3" key="1">
    <citation type="submission" date="2020-09" db="EMBL/GenBank/DDBJ databases">
        <title>Paenibacillus sp. CAU 1523 isolated from sand of Haeundae Beach.</title>
        <authorList>
            <person name="Kim W."/>
        </authorList>
    </citation>
    <scope>NUCLEOTIDE SEQUENCE [LARGE SCALE GENOMIC DNA]</scope>
    <source>
        <strain evidence="2 3">CAU 1523</strain>
    </source>
</reference>
<name>A0ABR9AZQ9_9BACL</name>
<comment type="caution">
    <text evidence="2">The sequence shown here is derived from an EMBL/GenBank/DDBJ whole genome shotgun (WGS) entry which is preliminary data.</text>
</comment>
<organism evidence="2 3">
    <name type="scientific">Paenibacillus arenosi</name>
    <dbReference type="NCBI Taxonomy" id="2774142"/>
    <lineage>
        <taxon>Bacteria</taxon>
        <taxon>Bacillati</taxon>
        <taxon>Bacillota</taxon>
        <taxon>Bacilli</taxon>
        <taxon>Bacillales</taxon>
        <taxon>Paenibacillaceae</taxon>
        <taxon>Paenibacillus</taxon>
    </lineage>
</organism>
<proteinExistence type="predicted"/>
<dbReference type="InterPro" id="IPR038765">
    <property type="entry name" value="Papain-like_cys_pep_sf"/>
</dbReference>
<feature type="chain" id="PRO_5047013536" description="YycO" evidence="1">
    <location>
        <begin position="26"/>
        <end position="239"/>
    </location>
</feature>
<gene>
    <name evidence="2" type="ORF">IFO66_15175</name>
</gene>
<feature type="signal peptide" evidence="1">
    <location>
        <begin position="1"/>
        <end position="25"/>
    </location>
</feature>
<evidence type="ECO:0000313" key="2">
    <source>
        <dbReference type="EMBL" id="MBD8499636.1"/>
    </source>
</evidence>
<keyword evidence="1" id="KW-0732">Signal</keyword>
<dbReference type="Proteomes" id="UP000634529">
    <property type="component" value="Unassembled WGS sequence"/>
</dbReference>
<evidence type="ECO:0008006" key="4">
    <source>
        <dbReference type="Google" id="ProtNLM"/>
    </source>
</evidence>
<sequence length="239" mass="25825">MKLKKLWISAISAMMLITIPAQVGASSNEQQLNQILTLHGNEITLQELKRDIASIAVESGASEQQITAELLKELESKQTSDIGAYSSGGGGGSKQLATSRKGTFFYAPASLGPVNHGHIGIYYTSSVIVEAANSDLGIRKASVSTRKVGKGARIQEVKSTSISQDSKAANWAHGKLGKNNYNKNFLKNRSCGGKKFNCSQLVWCAFKQVAGIDIDKDKGWGVYPVDIRDSSLVRTIKKY</sequence>
<keyword evidence="3" id="KW-1185">Reference proteome</keyword>
<evidence type="ECO:0000256" key="1">
    <source>
        <dbReference type="SAM" id="SignalP"/>
    </source>
</evidence>